<dbReference type="EMBL" id="QTSX02001514">
    <property type="protein sequence ID" value="KAJ9080878.1"/>
    <property type="molecule type" value="Genomic_DNA"/>
</dbReference>
<proteinExistence type="predicted"/>
<organism evidence="1 2">
    <name type="scientific">Entomophthora muscae</name>
    <dbReference type="NCBI Taxonomy" id="34485"/>
    <lineage>
        <taxon>Eukaryota</taxon>
        <taxon>Fungi</taxon>
        <taxon>Fungi incertae sedis</taxon>
        <taxon>Zoopagomycota</taxon>
        <taxon>Entomophthoromycotina</taxon>
        <taxon>Entomophthoromycetes</taxon>
        <taxon>Entomophthorales</taxon>
        <taxon>Entomophthoraceae</taxon>
        <taxon>Entomophthora</taxon>
    </lineage>
</organism>
<name>A0ACC2U241_9FUNG</name>
<keyword evidence="1" id="KW-0808">Transferase</keyword>
<dbReference type="Proteomes" id="UP001165960">
    <property type="component" value="Unassembled WGS sequence"/>
</dbReference>
<protein>
    <submittedName>
        <fullName evidence="1">Fatty acid synthase alpha subunit Lsd1</fullName>
        <ecNumber evidence="1">2.3.1.86</ecNumber>
    </submittedName>
</protein>
<evidence type="ECO:0000313" key="2">
    <source>
        <dbReference type="Proteomes" id="UP001165960"/>
    </source>
</evidence>
<keyword evidence="1" id="KW-0012">Acyltransferase</keyword>
<gene>
    <name evidence="1" type="primary">fas2_6</name>
    <name evidence="1" type="ORF">DSO57_1020217</name>
</gene>
<sequence>MGGMVSLRQMYKNRFIDQPVQNDILQETFINTMPAWINLLLLSSSGPIKTPVGACATAVESVEIGVDTIQSGKAKVCIVGGYDDFDEEGSVEFANMKATSNTLEEFARGRTPKEMSRPATTSRAGFMESHGCGIQILMNAKLAVEMGVPIYGIVALTNTATDKEGRSVPAPGQGILTTARETPSSFPSPLLDIKYRARQMERKRGQIKEWVQAEYSYLKEETEAKKSCGELNGELEATFIKERSDYIAKEAYRQERAALNLWGNEFYRQDPSIAPLRGALAVYGLTIDDIGVASFHGTSTKANDKNESDVVDKQLKHLGRTKGNVCPSIFQKYLTGHPKGAAAAWMLNGVLQVLQSGIIPGNRNADNIDIVMKKFDFILYPSRSIHTDGVKAGVLKSFGFGQVGGEVLIIHPDYIYAALSREEYESYSAKFAERQAKSYRYFHDSITGVAGLVRVKHEAPYTPELESSVYLNPQARATFNSAKNSYSFKDASSRANVPSTDSNLTKDILSKLSPDQERGVGVDVELVSAINVDNATFIERNFTPAEISYCLSRPDSQASFAGKWAAKEAAIKAVSSFSLDSAPVWTQGAGAPLIDIEIVTGNSEAPKVVFHNNAAQAAKKANVKEVKVSISHSGHYAVAMAIAN</sequence>
<reference evidence="1" key="1">
    <citation type="submission" date="2022-04" db="EMBL/GenBank/DDBJ databases">
        <title>Genome of the entomopathogenic fungus Entomophthora muscae.</title>
        <authorList>
            <person name="Elya C."/>
            <person name="Lovett B.R."/>
            <person name="Lee E."/>
            <person name="Macias A.M."/>
            <person name="Hajek A.E."/>
            <person name="De Bivort B.L."/>
            <person name="Kasson M.T."/>
            <person name="De Fine Licht H.H."/>
            <person name="Stajich J.E."/>
        </authorList>
    </citation>
    <scope>NUCLEOTIDE SEQUENCE</scope>
    <source>
        <strain evidence="1">Berkeley</strain>
    </source>
</reference>
<accession>A0ACC2U241</accession>
<keyword evidence="2" id="KW-1185">Reference proteome</keyword>
<dbReference type="EC" id="2.3.1.86" evidence="1"/>
<evidence type="ECO:0000313" key="1">
    <source>
        <dbReference type="EMBL" id="KAJ9080878.1"/>
    </source>
</evidence>
<comment type="caution">
    <text evidence="1">The sequence shown here is derived from an EMBL/GenBank/DDBJ whole genome shotgun (WGS) entry which is preliminary data.</text>
</comment>